<dbReference type="InterPro" id="IPR036890">
    <property type="entry name" value="HATPase_C_sf"/>
</dbReference>
<comment type="catalytic activity">
    <reaction evidence="1">
        <text>ATP + protein L-histidine = ADP + protein N-phospho-L-histidine.</text>
        <dbReference type="EC" id="2.7.13.3"/>
    </reaction>
</comment>
<feature type="domain" description="PAC" evidence="15">
    <location>
        <begin position="278"/>
        <end position="331"/>
    </location>
</feature>
<keyword evidence="17" id="KW-1185">Reference proteome</keyword>
<dbReference type="Pfam" id="PF02518">
    <property type="entry name" value="HATPase_c"/>
    <property type="match status" value="1"/>
</dbReference>
<dbReference type="Proteomes" id="UP000000557">
    <property type="component" value="Chromosome"/>
</dbReference>
<organism evidence="16 17">
    <name type="scientific">Gloeobacter violaceus (strain ATCC 29082 / PCC 7421)</name>
    <dbReference type="NCBI Taxonomy" id="251221"/>
    <lineage>
        <taxon>Bacteria</taxon>
        <taxon>Bacillati</taxon>
        <taxon>Cyanobacteriota</taxon>
        <taxon>Cyanophyceae</taxon>
        <taxon>Gloeobacterales</taxon>
        <taxon>Gloeobacteraceae</taxon>
        <taxon>Gloeobacter</taxon>
    </lineage>
</organism>
<evidence type="ECO:0000256" key="9">
    <source>
        <dbReference type="ARBA" id="ARBA00022840"/>
    </source>
</evidence>
<dbReference type="CDD" id="cd00130">
    <property type="entry name" value="PAS"/>
    <property type="match status" value="2"/>
</dbReference>
<dbReference type="FunFam" id="3.30.450.20:FF:000156">
    <property type="entry name" value="Two-component sensor histidine kinase"/>
    <property type="match status" value="1"/>
</dbReference>
<evidence type="ECO:0000256" key="12">
    <source>
        <dbReference type="ARBA" id="ARBA00023136"/>
    </source>
</evidence>
<evidence type="ECO:0000259" key="14">
    <source>
        <dbReference type="PROSITE" id="PS50112"/>
    </source>
</evidence>
<dbReference type="SMART" id="SM00086">
    <property type="entry name" value="PAC"/>
    <property type="match status" value="1"/>
</dbReference>
<dbReference type="Gene3D" id="3.30.565.10">
    <property type="entry name" value="Histidine kinase-like ATPase, C-terminal domain"/>
    <property type="match status" value="1"/>
</dbReference>
<dbReference type="SUPFAM" id="SSF47384">
    <property type="entry name" value="Homodimeric domain of signal transducing histidine kinase"/>
    <property type="match status" value="1"/>
</dbReference>
<dbReference type="InterPro" id="IPR000700">
    <property type="entry name" value="PAS-assoc_C"/>
</dbReference>
<dbReference type="EC" id="2.7.13.3" evidence="3"/>
<dbReference type="InterPro" id="IPR035965">
    <property type="entry name" value="PAS-like_dom_sf"/>
</dbReference>
<dbReference type="EnsemblBacteria" id="BAC88317">
    <property type="protein sequence ID" value="BAC88317"/>
    <property type="gene ID" value="BAC88317"/>
</dbReference>
<dbReference type="InterPro" id="IPR005467">
    <property type="entry name" value="His_kinase_dom"/>
</dbReference>
<dbReference type="Gene3D" id="1.10.287.130">
    <property type="match status" value="1"/>
</dbReference>
<dbReference type="PROSITE" id="PS50112">
    <property type="entry name" value="PAS"/>
    <property type="match status" value="1"/>
</dbReference>
<evidence type="ECO:0000313" key="16">
    <source>
        <dbReference type="EMBL" id="BAC88317.1"/>
    </source>
</evidence>
<keyword evidence="9" id="KW-0067">ATP-binding</keyword>
<evidence type="ECO:0000256" key="8">
    <source>
        <dbReference type="ARBA" id="ARBA00022777"/>
    </source>
</evidence>
<evidence type="ECO:0000256" key="2">
    <source>
        <dbReference type="ARBA" id="ARBA00004370"/>
    </source>
</evidence>
<dbReference type="InterPro" id="IPR003594">
    <property type="entry name" value="HATPase_dom"/>
</dbReference>
<dbReference type="eggNOG" id="COG5002">
    <property type="taxonomic scope" value="Bacteria"/>
</dbReference>
<dbReference type="FunFam" id="3.30.565.10:FF:000078">
    <property type="entry name" value="Two-component sensor histidine kinase"/>
    <property type="match status" value="1"/>
</dbReference>
<name>Q7NNN5_GLOVI</name>
<dbReference type="PROSITE" id="PS50109">
    <property type="entry name" value="HIS_KIN"/>
    <property type="match status" value="1"/>
</dbReference>
<dbReference type="InterPro" id="IPR013767">
    <property type="entry name" value="PAS_fold"/>
</dbReference>
<dbReference type="SUPFAM" id="SSF55874">
    <property type="entry name" value="ATPase domain of HSP90 chaperone/DNA topoisomerase II/histidine kinase"/>
    <property type="match status" value="1"/>
</dbReference>
<dbReference type="GO" id="GO:0005524">
    <property type="term" value="F:ATP binding"/>
    <property type="evidence" value="ECO:0007669"/>
    <property type="project" value="UniProtKB-KW"/>
</dbReference>
<keyword evidence="12" id="KW-0472">Membrane</keyword>
<dbReference type="SUPFAM" id="SSF55785">
    <property type="entry name" value="PYP-like sensor domain (PAS domain)"/>
    <property type="match status" value="2"/>
</dbReference>
<evidence type="ECO:0000259" key="15">
    <source>
        <dbReference type="PROSITE" id="PS50113"/>
    </source>
</evidence>
<evidence type="ECO:0000256" key="11">
    <source>
        <dbReference type="ARBA" id="ARBA00023012"/>
    </source>
</evidence>
<comment type="subcellular location">
    <subcellularLocation>
        <location evidence="2">Membrane</location>
    </subcellularLocation>
</comment>
<proteinExistence type="predicted"/>
<dbReference type="InterPro" id="IPR036097">
    <property type="entry name" value="HisK_dim/P_sf"/>
</dbReference>
<dbReference type="GO" id="GO:0006355">
    <property type="term" value="P:regulation of DNA-templated transcription"/>
    <property type="evidence" value="ECO:0007669"/>
    <property type="project" value="InterPro"/>
</dbReference>
<dbReference type="FunFam" id="3.30.450.20:FF:000099">
    <property type="entry name" value="Sensory box sensor histidine kinase"/>
    <property type="match status" value="1"/>
</dbReference>
<dbReference type="HOGENOM" id="CLU_000445_114_15_3"/>
<dbReference type="PRINTS" id="PR00344">
    <property type="entry name" value="BCTRLSENSOR"/>
</dbReference>
<dbReference type="SMART" id="SM00091">
    <property type="entry name" value="PAS"/>
    <property type="match status" value="2"/>
</dbReference>
<reference evidence="16 17" key="2">
    <citation type="journal article" date="2003" name="DNA Res.">
        <title>Complete genome structure of Gloeobacter violaceus PCC 7421, a cyanobacterium that lacks thylakoids (supplement).</title>
        <authorList>
            <person name="Nakamura Y."/>
            <person name="Kaneko T."/>
            <person name="Sato S."/>
            <person name="Mimuro M."/>
            <person name="Miyashita H."/>
            <person name="Tsuchiya T."/>
            <person name="Sasamoto S."/>
            <person name="Watanabe A."/>
            <person name="Kawashima K."/>
            <person name="Kishida Y."/>
            <person name="Kiyokawa C."/>
            <person name="Kohara M."/>
            <person name="Matsumoto M."/>
            <person name="Matsuno A."/>
            <person name="Nakazaki N."/>
            <person name="Shimpo S."/>
            <person name="Takeuchi C."/>
            <person name="Yamada M."/>
            <person name="Tabata S."/>
        </authorList>
    </citation>
    <scope>NUCLEOTIDE SEQUENCE [LARGE SCALE GENOMIC DNA]</scope>
    <source>
        <strain evidence="17">ATCC 29082 / PCC 7421</strain>
    </source>
</reference>
<dbReference type="InterPro" id="IPR003661">
    <property type="entry name" value="HisK_dim/P_dom"/>
</dbReference>
<dbReference type="InParanoid" id="Q7NNN5"/>
<dbReference type="InterPro" id="IPR004358">
    <property type="entry name" value="Sig_transdc_His_kin-like_C"/>
</dbReference>
<feature type="domain" description="PAS" evidence="14">
    <location>
        <begin position="88"/>
        <end position="139"/>
    </location>
</feature>
<dbReference type="PANTHER" id="PTHR43547">
    <property type="entry name" value="TWO-COMPONENT HISTIDINE KINASE"/>
    <property type="match status" value="1"/>
</dbReference>
<keyword evidence="4" id="KW-0597">Phosphoprotein</keyword>
<dbReference type="PROSITE" id="PS50113">
    <property type="entry name" value="PAC"/>
    <property type="match status" value="1"/>
</dbReference>
<sequence length="577" mass="65852">MRRRGPDGHFVRNYAQPKQSRTLRLTETAWAALVELARQRGISTSDLIEQWARGQFAFPSGPIGDDGEARPVGVGAALAVRPCDEQAEGEQVSKILESITDAFFALDEHWCFTYLNRQAERLLSRSREELIGKNIWVEFPEALGTTFDREYHRAVERQVRVGFEEFYAPLDIWLAVRAYPTAKGLAVYFLDIAERKRAEQALLASEQNFRFLADTIPQMVWTTRPDGYHDFFNRRWFEYTGMNLEQTQGWGWSHLLHPHDLDKCLHLWKYSLATGEPYDIEYRFRRASDGVYRWQLGRALPLRDPQGNILRWFGTCTDIDDQKRAEQERTHLLERERQARAEAEAANRAKDEFLAMLSHELRTPLNPIIGWTQMLRRGNLTPEMQAKALETIERNGKLQNQLIEDLLDISRIIRGKFSIAPIPIELPPVLHSAIEAVRNLAEQKEVLLDCRCEPSALNRQVSADPTRLQQVIWNLLTNAIKFTPKGGRVEVDLAGDSANLYVAVRDNGMGIAPEFLPYMFERFRQADSRSTRKEGGLGLGLFIVRHIVELHGGMVQAESEGEGKGAVFTVELPALGG</sequence>
<dbReference type="Pfam" id="PF00989">
    <property type="entry name" value="PAS"/>
    <property type="match status" value="1"/>
</dbReference>
<evidence type="ECO:0000313" key="17">
    <source>
        <dbReference type="Proteomes" id="UP000000557"/>
    </source>
</evidence>
<dbReference type="SMART" id="SM00387">
    <property type="entry name" value="HATPase_c"/>
    <property type="match status" value="1"/>
</dbReference>
<evidence type="ECO:0000256" key="1">
    <source>
        <dbReference type="ARBA" id="ARBA00000085"/>
    </source>
</evidence>
<accession>Q7NNN5</accession>
<dbReference type="Pfam" id="PF08447">
    <property type="entry name" value="PAS_3"/>
    <property type="match status" value="1"/>
</dbReference>
<evidence type="ECO:0000256" key="7">
    <source>
        <dbReference type="ARBA" id="ARBA00022741"/>
    </source>
</evidence>
<dbReference type="PANTHER" id="PTHR43547:SF2">
    <property type="entry name" value="HYBRID SIGNAL TRANSDUCTION HISTIDINE KINASE C"/>
    <property type="match status" value="1"/>
</dbReference>
<evidence type="ECO:0000256" key="6">
    <source>
        <dbReference type="ARBA" id="ARBA00022692"/>
    </source>
</evidence>
<evidence type="ECO:0000256" key="5">
    <source>
        <dbReference type="ARBA" id="ARBA00022679"/>
    </source>
</evidence>
<dbReference type="InterPro" id="IPR013655">
    <property type="entry name" value="PAS_fold_3"/>
</dbReference>
<dbReference type="CDD" id="cd00082">
    <property type="entry name" value="HisKA"/>
    <property type="match status" value="1"/>
</dbReference>
<dbReference type="Gene3D" id="3.30.450.20">
    <property type="entry name" value="PAS domain"/>
    <property type="match status" value="2"/>
</dbReference>
<dbReference type="NCBIfam" id="TIGR00229">
    <property type="entry name" value="sensory_box"/>
    <property type="match status" value="2"/>
</dbReference>
<dbReference type="SMART" id="SM00388">
    <property type="entry name" value="HisKA"/>
    <property type="match status" value="1"/>
</dbReference>
<dbReference type="CDD" id="cd16922">
    <property type="entry name" value="HATPase_EvgS-ArcB-TorS-like"/>
    <property type="match status" value="1"/>
</dbReference>
<evidence type="ECO:0000256" key="4">
    <source>
        <dbReference type="ARBA" id="ARBA00022553"/>
    </source>
</evidence>
<keyword evidence="8 16" id="KW-0418">Kinase</keyword>
<dbReference type="OrthoDB" id="499174at2"/>
<dbReference type="PhylomeDB" id="Q7NNN5"/>
<keyword evidence="7" id="KW-0547">Nucleotide-binding</keyword>
<dbReference type="InterPro" id="IPR001610">
    <property type="entry name" value="PAC"/>
</dbReference>
<dbReference type="AlphaFoldDB" id="Q7NNN5"/>
<evidence type="ECO:0000256" key="3">
    <source>
        <dbReference type="ARBA" id="ARBA00012438"/>
    </source>
</evidence>
<dbReference type="GO" id="GO:0000155">
    <property type="term" value="F:phosphorelay sensor kinase activity"/>
    <property type="evidence" value="ECO:0000318"/>
    <property type="project" value="GO_Central"/>
</dbReference>
<evidence type="ECO:0000256" key="10">
    <source>
        <dbReference type="ARBA" id="ARBA00022989"/>
    </source>
</evidence>
<dbReference type="EMBL" id="BA000045">
    <property type="protein sequence ID" value="BAC88317.1"/>
    <property type="molecule type" value="Genomic_DNA"/>
</dbReference>
<keyword evidence="10" id="KW-1133">Transmembrane helix</keyword>
<dbReference type="STRING" id="251221.gene:10757848"/>
<dbReference type="GO" id="GO:0016020">
    <property type="term" value="C:membrane"/>
    <property type="evidence" value="ECO:0007669"/>
    <property type="project" value="UniProtKB-SubCell"/>
</dbReference>
<dbReference type="RefSeq" id="WP_011140379.1">
    <property type="nucleotide sequence ID" value="NC_005125.1"/>
</dbReference>
<feature type="domain" description="Histidine kinase" evidence="13">
    <location>
        <begin position="356"/>
        <end position="576"/>
    </location>
</feature>
<dbReference type="KEGG" id="gvi:glr0376"/>
<reference evidence="16 17" key="1">
    <citation type="journal article" date="2003" name="DNA Res.">
        <title>Complete genome structure of Gloeobacter violaceus PCC 7421, a cyanobacterium that lacks thylakoids.</title>
        <authorList>
            <person name="Nakamura Y."/>
            <person name="Kaneko T."/>
            <person name="Sato S."/>
            <person name="Mimuro M."/>
            <person name="Miyashita H."/>
            <person name="Tsuchiya T."/>
            <person name="Sasamoto S."/>
            <person name="Watanabe A."/>
            <person name="Kawashima K."/>
            <person name="Kishida Y."/>
            <person name="Kiyokawa C."/>
            <person name="Kohara M."/>
            <person name="Matsumoto M."/>
            <person name="Matsuno A."/>
            <person name="Nakazaki N."/>
            <person name="Shimpo S."/>
            <person name="Takeuchi C."/>
            <person name="Yamada M."/>
            <person name="Tabata S."/>
        </authorList>
    </citation>
    <scope>NUCLEOTIDE SEQUENCE [LARGE SCALE GENOMIC DNA]</scope>
    <source>
        <strain evidence="17">ATCC 29082 / PCC 7421</strain>
    </source>
</reference>
<dbReference type="Pfam" id="PF00512">
    <property type="entry name" value="HisKA"/>
    <property type="match status" value="1"/>
</dbReference>
<protein>
    <recommendedName>
        <fullName evidence="3">histidine kinase</fullName>
        <ecNumber evidence="3">2.7.13.3</ecNumber>
    </recommendedName>
</protein>
<gene>
    <name evidence="16" type="ordered locus">glr0376</name>
</gene>
<keyword evidence="11" id="KW-0902">Two-component regulatory system</keyword>
<keyword evidence="6" id="KW-0812">Transmembrane</keyword>
<dbReference type="InterPro" id="IPR000014">
    <property type="entry name" value="PAS"/>
</dbReference>
<keyword evidence="5" id="KW-0808">Transferase</keyword>
<evidence type="ECO:0000259" key="13">
    <source>
        <dbReference type="PROSITE" id="PS50109"/>
    </source>
</evidence>
<dbReference type="FunFam" id="1.10.287.130:FF:000004">
    <property type="entry name" value="Ethylene receptor 1"/>
    <property type="match status" value="1"/>
</dbReference>